<evidence type="ECO:0000313" key="2">
    <source>
        <dbReference type="Proteomes" id="UP000805085"/>
    </source>
</evidence>
<dbReference type="EMBL" id="JABRWQ010000009">
    <property type="protein sequence ID" value="NRD24871.1"/>
    <property type="molecule type" value="Genomic_DNA"/>
</dbReference>
<keyword evidence="2" id="KW-1185">Reference proteome</keyword>
<protein>
    <recommendedName>
        <fullName evidence="3">Lipoprotein</fullName>
    </recommendedName>
</protein>
<dbReference type="Proteomes" id="UP000805085">
    <property type="component" value="Unassembled WGS sequence"/>
</dbReference>
<reference evidence="1 2" key="1">
    <citation type="journal article" date="2015" name="Int. J. Syst. Evol. Microbiol.">
        <title>Winogradskyella litoriviva sp. nov., isolated from coastal seawater.</title>
        <authorList>
            <person name="Nedashkovskaya O.I."/>
            <person name="Kukhlevskiy A.D."/>
            <person name="Zhukova N.V."/>
            <person name="Kim S.J."/>
            <person name="Rhee S.K."/>
            <person name="Mikhailov V.V."/>
        </authorList>
    </citation>
    <scope>NUCLEOTIDE SEQUENCE [LARGE SCALE GENOMIC DNA]</scope>
    <source>
        <strain evidence="1 2">KMM6491</strain>
    </source>
</reference>
<proteinExistence type="predicted"/>
<comment type="caution">
    <text evidence="1">The sequence shown here is derived from an EMBL/GenBank/DDBJ whole genome shotgun (WGS) entry which is preliminary data.</text>
</comment>
<name>A0ABX2E999_9FLAO</name>
<dbReference type="RefSeq" id="WP_173302509.1">
    <property type="nucleotide sequence ID" value="NZ_JABRWQ010000009.1"/>
</dbReference>
<evidence type="ECO:0000313" key="1">
    <source>
        <dbReference type="EMBL" id="NRD24871.1"/>
    </source>
</evidence>
<organism evidence="1 2">
    <name type="scientific">Winogradskyella litoriviva</name>
    <dbReference type="NCBI Taxonomy" id="1220182"/>
    <lineage>
        <taxon>Bacteria</taxon>
        <taxon>Pseudomonadati</taxon>
        <taxon>Bacteroidota</taxon>
        <taxon>Flavobacteriia</taxon>
        <taxon>Flavobacteriales</taxon>
        <taxon>Flavobacteriaceae</taxon>
        <taxon>Winogradskyella</taxon>
    </lineage>
</organism>
<sequence length="149" mass="17324">MKKIFGFSLLLIITLCLSSCSWGILLFVGNNFDQEIQVTYKINETNFLKSPKTFAFDKNIYGLYYKNEKKRPSELPNNAEYDEELKTVTLTIKPSEAVFIGGYASFESFEQELDKSELKIIINKDSVIEKNKLIELSKYKRKTRLIEIK</sequence>
<accession>A0ABX2E999</accession>
<gene>
    <name evidence="1" type="ORF">HNV10_16575</name>
</gene>
<evidence type="ECO:0008006" key="3">
    <source>
        <dbReference type="Google" id="ProtNLM"/>
    </source>
</evidence>